<evidence type="ECO:0000313" key="2">
    <source>
        <dbReference type="Proteomes" id="UP000075884"/>
    </source>
</evidence>
<sequence>MQDMEQYLRPLVDEVNYLTKNGLCLHGVSIPFRLRCIIADALARAFIKGVKCFNPKDGCLKCPCVVEYLPTERKVIF</sequence>
<dbReference type="Proteomes" id="UP000075884">
    <property type="component" value="Unassembled WGS sequence"/>
</dbReference>
<dbReference type="VEuPathDB" id="VectorBase:ADIR009772"/>
<organism evidence="1 2">
    <name type="scientific">Anopheles dirus</name>
    <dbReference type="NCBI Taxonomy" id="7168"/>
    <lineage>
        <taxon>Eukaryota</taxon>
        <taxon>Metazoa</taxon>
        <taxon>Ecdysozoa</taxon>
        <taxon>Arthropoda</taxon>
        <taxon>Hexapoda</taxon>
        <taxon>Insecta</taxon>
        <taxon>Pterygota</taxon>
        <taxon>Neoptera</taxon>
        <taxon>Endopterygota</taxon>
        <taxon>Diptera</taxon>
        <taxon>Nematocera</taxon>
        <taxon>Culicoidea</taxon>
        <taxon>Culicidae</taxon>
        <taxon>Anophelinae</taxon>
        <taxon>Anopheles</taxon>
    </lineage>
</organism>
<protein>
    <submittedName>
        <fullName evidence="1">Uncharacterized protein</fullName>
    </submittedName>
</protein>
<proteinExistence type="predicted"/>
<dbReference type="AlphaFoldDB" id="A0A182NQ37"/>
<name>A0A182NQ37_9DIPT</name>
<accession>A0A182NQ37</accession>
<dbReference type="STRING" id="7168.A0A182NQ37"/>
<reference evidence="1" key="2">
    <citation type="submission" date="2020-05" db="UniProtKB">
        <authorList>
            <consortium name="EnsemblMetazoa"/>
        </authorList>
    </citation>
    <scope>IDENTIFICATION</scope>
    <source>
        <strain evidence="1">WRAIR2</strain>
    </source>
</reference>
<reference evidence="2" key="1">
    <citation type="submission" date="2013-03" db="EMBL/GenBank/DDBJ databases">
        <title>The Genome Sequence of Anopheles dirus WRAIR2.</title>
        <authorList>
            <consortium name="The Broad Institute Genomics Platform"/>
            <person name="Neafsey D.E."/>
            <person name="Walton C."/>
            <person name="Walker B."/>
            <person name="Young S.K."/>
            <person name="Zeng Q."/>
            <person name="Gargeya S."/>
            <person name="Fitzgerald M."/>
            <person name="Haas B."/>
            <person name="Abouelleil A."/>
            <person name="Allen A.W."/>
            <person name="Alvarado L."/>
            <person name="Arachchi H.M."/>
            <person name="Berlin A.M."/>
            <person name="Chapman S.B."/>
            <person name="Gainer-Dewar J."/>
            <person name="Goldberg J."/>
            <person name="Griggs A."/>
            <person name="Gujja S."/>
            <person name="Hansen M."/>
            <person name="Howarth C."/>
            <person name="Imamovic A."/>
            <person name="Ireland A."/>
            <person name="Larimer J."/>
            <person name="McCowan C."/>
            <person name="Murphy C."/>
            <person name="Pearson M."/>
            <person name="Poon T.W."/>
            <person name="Priest M."/>
            <person name="Roberts A."/>
            <person name="Saif S."/>
            <person name="Shea T."/>
            <person name="Sisk P."/>
            <person name="Sykes S."/>
            <person name="Wortman J."/>
            <person name="Nusbaum C."/>
            <person name="Birren B."/>
        </authorList>
    </citation>
    <scope>NUCLEOTIDE SEQUENCE [LARGE SCALE GENOMIC DNA]</scope>
    <source>
        <strain evidence="2">WRAIR2</strain>
    </source>
</reference>
<dbReference type="EnsemblMetazoa" id="ADIR009772-RA">
    <property type="protein sequence ID" value="ADIR009772-PA"/>
    <property type="gene ID" value="ADIR009772"/>
</dbReference>
<evidence type="ECO:0000313" key="1">
    <source>
        <dbReference type="EnsemblMetazoa" id="ADIR009772-PA"/>
    </source>
</evidence>
<keyword evidence="2" id="KW-1185">Reference proteome</keyword>